<dbReference type="AlphaFoldDB" id="A0A6G1E6F8"/>
<feature type="domain" description="F-box" evidence="1">
    <location>
        <begin position="37"/>
        <end position="89"/>
    </location>
</feature>
<comment type="caution">
    <text evidence="2">The sequence shown here is derived from an EMBL/GenBank/DDBJ whole genome shotgun (WGS) entry which is preliminary data.</text>
</comment>
<gene>
    <name evidence="2" type="ORF">E2562_032498</name>
</gene>
<name>A0A6G1E6F8_9ORYZ</name>
<dbReference type="SMART" id="SM00256">
    <property type="entry name" value="FBOX"/>
    <property type="match status" value="1"/>
</dbReference>
<dbReference type="PANTHER" id="PTHR31111">
    <property type="entry name" value="BNAA05G37150D PROTEIN-RELATED"/>
    <property type="match status" value="1"/>
</dbReference>
<dbReference type="Pfam" id="PF00646">
    <property type="entry name" value="F-box"/>
    <property type="match status" value="1"/>
</dbReference>
<dbReference type="OrthoDB" id="690788at2759"/>
<accession>A0A6G1E6F8</accession>
<proteinExistence type="predicted"/>
<evidence type="ECO:0000313" key="3">
    <source>
        <dbReference type="Proteomes" id="UP000479710"/>
    </source>
</evidence>
<organism evidence="2 3">
    <name type="scientific">Oryza meyeriana var. granulata</name>
    <dbReference type="NCBI Taxonomy" id="110450"/>
    <lineage>
        <taxon>Eukaryota</taxon>
        <taxon>Viridiplantae</taxon>
        <taxon>Streptophyta</taxon>
        <taxon>Embryophyta</taxon>
        <taxon>Tracheophyta</taxon>
        <taxon>Spermatophyta</taxon>
        <taxon>Magnoliopsida</taxon>
        <taxon>Liliopsida</taxon>
        <taxon>Poales</taxon>
        <taxon>Poaceae</taxon>
        <taxon>BOP clade</taxon>
        <taxon>Oryzoideae</taxon>
        <taxon>Oryzeae</taxon>
        <taxon>Oryzinae</taxon>
        <taxon>Oryza</taxon>
        <taxon>Oryza meyeriana</taxon>
    </lineage>
</organism>
<dbReference type="Gene3D" id="1.20.1280.50">
    <property type="match status" value="1"/>
</dbReference>
<sequence length="372" mass="41718">MTVSFVIAIIKQLINPYADRFVALAIALRDGVADDASFDYGDIPSDVLHDVLLRLPAKNLGRLRAVCRSWRSLLSDPLFVAAHARVRSVDLDTGAVSIFPDNLHKEQARPRTRRCFCARCAAAVALALGRAASGELKALRISHHFYHQFCEVVSLGDGRWSEAPGPPTTVRTSRRHMAVVNGVAYFLVDAGRLRADFEPGSIASFDLATEQWAAALLRGPLYGNERPPPRRDRRGELTLAALNGHLVAVHHNDEDLTLDLWFRQEEKISDDAKAPRWCRRYAIRYHAVFQMFYENEVEPLFLLDDDRGRVAFWVWRRGRHDGVLRVYDPTCDAAVDVVEITDCVDVGVHTRSLSLGSSSRGNEADQFVKLFS</sequence>
<dbReference type="InterPro" id="IPR001810">
    <property type="entry name" value="F-box_dom"/>
</dbReference>
<keyword evidence="3" id="KW-1185">Reference proteome</keyword>
<protein>
    <recommendedName>
        <fullName evidence="1">F-box domain-containing protein</fullName>
    </recommendedName>
</protein>
<evidence type="ECO:0000259" key="1">
    <source>
        <dbReference type="PROSITE" id="PS50181"/>
    </source>
</evidence>
<dbReference type="Proteomes" id="UP000479710">
    <property type="component" value="Unassembled WGS sequence"/>
</dbReference>
<dbReference type="EMBL" id="SPHZ02000005">
    <property type="protein sequence ID" value="KAF0920014.1"/>
    <property type="molecule type" value="Genomic_DNA"/>
</dbReference>
<evidence type="ECO:0000313" key="2">
    <source>
        <dbReference type="EMBL" id="KAF0920014.1"/>
    </source>
</evidence>
<dbReference type="PROSITE" id="PS50181">
    <property type="entry name" value="FBOX"/>
    <property type="match status" value="1"/>
</dbReference>
<reference evidence="2 3" key="1">
    <citation type="submission" date="2019-11" db="EMBL/GenBank/DDBJ databases">
        <title>Whole genome sequence of Oryza granulata.</title>
        <authorList>
            <person name="Li W."/>
        </authorList>
    </citation>
    <scope>NUCLEOTIDE SEQUENCE [LARGE SCALE GENOMIC DNA]</scope>
    <source>
        <strain evidence="3">cv. Menghai</strain>
        <tissue evidence="2">Leaf</tissue>
    </source>
</reference>
<dbReference type="CDD" id="cd22157">
    <property type="entry name" value="F-box_AtFBW1-like"/>
    <property type="match status" value="1"/>
</dbReference>
<dbReference type="InterPro" id="IPR036047">
    <property type="entry name" value="F-box-like_dom_sf"/>
</dbReference>
<dbReference type="SUPFAM" id="SSF81383">
    <property type="entry name" value="F-box domain"/>
    <property type="match status" value="1"/>
</dbReference>
<dbReference type="PANTHER" id="PTHR31111:SF133">
    <property type="entry name" value="OS07G0196600 PROTEIN"/>
    <property type="match status" value="1"/>
</dbReference>